<dbReference type="InterPro" id="IPR016181">
    <property type="entry name" value="Acyl_CoA_acyltransferase"/>
</dbReference>
<dbReference type="CDD" id="cd04301">
    <property type="entry name" value="NAT_SF"/>
    <property type="match status" value="1"/>
</dbReference>
<accession>A0A1H9QNF5</accession>
<evidence type="ECO:0000259" key="1">
    <source>
        <dbReference type="PROSITE" id="PS51186"/>
    </source>
</evidence>
<dbReference type="InterPro" id="IPR000182">
    <property type="entry name" value="GNAT_dom"/>
</dbReference>
<dbReference type="OrthoDB" id="3239945at2"/>
<evidence type="ECO:0000313" key="2">
    <source>
        <dbReference type="EMBL" id="SER61379.1"/>
    </source>
</evidence>
<name>A0A1H9QNF5_9MICO</name>
<reference evidence="3" key="1">
    <citation type="submission" date="2016-10" db="EMBL/GenBank/DDBJ databases">
        <authorList>
            <person name="Varghese N."/>
            <person name="Submissions S."/>
        </authorList>
    </citation>
    <scope>NUCLEOTIDE SEQUENCE [LARGE SCALE GENOMIC DNA]</scope>
    <source>
        <strain evidence="3">CGMCC 1.6963</strain>
    </source>
</reference>
<gene>
    <name evidence="2" type="ORF">SAMN05216199_0679</name>
</gene>
<dbReference type="RefSeq" id="WP_091755339.1">
    <property type="nucleotide sequence ID" value="NZ_FOHB01000001.1"/>
</dbReference>
<dbReference type="Gene3D" id="3.40.630.30">
    <property type="match status" value="1"/>
</dbReference>
<sequence length="201" mass="22169">MATATTESTWETHPVTPDRFEDFADIVNKSRRANTCWCLSHRLKAREITELGGTGPDAREQAMRRLCEREHPPGVVTYLDGTPVGWCNIGPRSEITRLAQSKLIPPTDDLPVWSIVCVVVRSGYRRRGVTAPLIEGAVAYAASHGAPAVEAHPVDPQGRMDLTMAFVGTRKMFERAGFRVVGRTDAIAGGMPRLTMRRDLT</sequence>
<dbReference type="GO" id="GO:0016747">
    <property type="term" value="F:acyltransferase activity, transferring groups other than amino-acyl groups"/>
    <property type="evidence" value="ECO:0007669"/>
    <property type="project" value="InterPro"/>
</dbReference>
<protein>
    <submittedName>
        <fullName evidence="2">Acetyltransferase (GNAT) family protein</fullName>
    </submittedName>
</protein>
<dbReference type="AlphaFoldDB" id="A0A1H9QNF5"/>
<dbReference type="Pfam" id="PF00583">
    <property type="entry name" value="Acetyltransf_1"/>
    <property type="match status" value="1"/>
</dbReference>
<keyword evidence="3" id="KW-1185">Reference proteome</keyword>
<evidence type="ECO:0000313" key="3">
    <source>
        <dbReference type="Proteomes" id="UP000199019"/>
    </source>
</evidence>
<dbReference type="SUPFAM" id="SSF55729">
    <property type="entry name" value="Acyl-CoA N-acyltransferases (Nat)"/>
    <property type="match status" value="1"/>
</dbReference>
<feature type="domain" description="N-acetyltransferase" evidence="1">
    <location>
        <begin position="10"/>
        <end position="201"/>
    </location>
</feature>
<keyword evidence="2" id="KW-0808">Transferase</keyword>
<dbReference type="EMBL" id="FOHB01000001">
    <property type="protein sequence ID" value="SER61379.1"/>
    <property type="molecule type" value="Genomic_DNA"/>
</dbReference>
<proteinExistence type="predicted"/>
<organism evidence="2 3">
    <name type="scientific">Pedococcus cremeus</name>
    <dbReference type="NCBI Taxonomy" id="587636"/>
    <lineage>
        <taxon>Bacteria</taxon>
        <taxon>Bacillati</taxon>
        <taxon>Actinomycetota</taxon>
        <taxon>Actinomycetes</taxon>
        <taxon>Micrococcales</taxon>
        <taxon>Intrasporangiaceae</taxon>
        <taxon>Pedococcus</taxon>
    </lineage>
</organism>
<dbReference type="PROSITE" id="PS51186">
    <property type="entry name" value="GNAT"/>
    <property type="match status" value="1"/>
</dbReference>
<dbReference type="Proteomes" id="UP000199019">
    <property type="component" value="Unassembled WGS sequence"/>
</dbReference>